<dbReference type="KEGG" id="ble:BleG1_1864"/>
<dbReference type="EMBL" id="CP003923">
    <property type="protein sequence ID" value="AIC94442.1"/>
    <property type="molecule type" value="Genomic_DNA"/>
</dbReference>
<evidence type="ECO:0000256" key="1">
    <source>
        <dbReference type="ARBA" id="ARBA00004651"/>
    </source>
</evidence>
<dbReference type="PATRIC" id="fig|1246626.3.peg.1860"/>
<evidence type="ECO:0000256" key="2">
    <source>
        <dbReference type="ARBA" id="ARBA00022475"/>
    </source>
</evidence>
<feature type="transmembrane region" description="Helical" evidence="6">
    <location>
        <begin position="70"/>
        <end position="88"/>
    </location>
</feature>
<evidence type="ECO:0000313" key="8">
    <source>
        <dbReference type="Proteomes" id="UP000027142"/>
    </source>
</evidence>
<dbReference type="Proteomes" id="UP000027142">
    <property type="component" value="Chromosome"/>
</dbReference>
<evidence type="ECO:0000256" key="5">
    <source>
        <dbReference type="ARBA" id="ARBA00023136"/>
    </source>
</evidence>
<keyword evidence="2" id="KW-1003">Cell membrane</keyword>
<proteinExistence type="predicted"/>
<accession>A0A060LW64</accession>
<organism evidence="7 8">
    <name type="scientific">Shouchella lehensis G1</name>
    <dbReference type="NCBI Taxonomy" id="1246626"/>
    <lineage>
        <taxon>Bacteria</taxon>
        <taxon>Bacillati</taxon>
        <taxon>Bacillota</taxon>
        <taxon>Bacilli</taxon>
        <taxon>Bacillales</taxon>
        <taxon>Bacillaceae</taxon>
        <taxon>Shouchella</taxon>
    </lineage>
</organism>
<dbReference type="GO" id="GO:0015171">
    <property type="term" value="F:amino acid transmembrane transporter activity"/>
    <property type="evidence" value="ECO:0007669"/>
    <property type="project" value="TreeGrafter"/>
</dbReference>
<dbReference type="OrthoDB" id="7874789at2"/>
<keyword evidence="5 6" id="KW-0472">Membrane</keyword>
<evidence type="ECO:0000313" key="7">
    <source>
        <dbReference type="EMBL" id="AIC94442.1"/>
    </source>
</evidence>
<dbReference type="PANTHER" id="PTHR30086:SF6">
    <property type="entry name" value="AMINO ACID EFFLUX PROTEIN YCGF-RELATED"/>
    <property type="match status" value="1"/>
</dbReference>
<evidence type="ECO:0000256" key="4">
    <source>
        <dbReference type="ARBA" id="ARBA00022989"/>
    </source>
</evidence>
<dbReference type="GO" id="GO:0005886">
    <property type="term" value="C:plasma membrane"/>
    <property type="evidence" value="ECO:0007669"/>
    <property type="project" value="UniProtKB-SubCell"/>
</dbReference>
<dbReference type="PANTHER" id="PTHR30086">
    <property type="entry name" value="ARGININE EXPORTER PROTEIN ARGO"/>
    <property type="match status" value="1"/>
</dbReference>
<feature type="transmembrane region" description="Helical" evidence="6">
    <location>
        <begin position="183"/>
        <end position="208"/>
    </location>
</feature>
<protein>
    <submittedName>
        <fullName evidence="7">Threonine efflux protein</fullName>
    </submittedName>
</protein>
<dbReference type="eggNOG" id="COG1280">
    <property type="taxonomic scope" value="Bacteria"/>
</dbReference>
<reference evidence="7 8" key="1">
    <citation type="journal article" date="2014" name="Gene">
        <title>A comparative genomic analysis of the alkalitolerant soil bacterium Bacillus lehensis G1.</title>
        <authorList>
            <person name="Noor Y.M."/>
            <person name="Samsulrizal N.H."/>
            <person name="Jema'on N.A."/>
            <person name="Low K.O."/>
            <person name="Ramli A.N."/>
            <person name="Alias N.I."/>
            <person name="Damis S.I."/>
            <person name="Fuzi S.F."/>
            <person name="Isa M.N."/>
            <person name="Murad A.M."/>
            <person name="Raih M.F."/>
            <person name="Bakar F.D."/>
            <person name="Najimudin N."/>
            <person name="Mahadi N.M."/>
            <person name="Illias R.M."/>
        </authorList>
    </citation>
    <scope>NUCLEOTIDE SEQUENCE [LARGE SCALE GENOMIC DNA]</scope>
    <source>
        <strain evidence="7 8">G1</strain>
    </source>
</reference>
<dbReference type="HOGENOM" id="CLU_087840_1_0_9"/>
<dbReference type="STRING" id="1246626.BleG1_1864"/>
<keyword evidence="8" id="KW-1185">Reference proteome</keyword>
<keyword evidence="3 6" id="KW-0812">Transmembrane</keyword>
<evidence type="ECO:0000256" key="6">
    <source>
        <dbReference type="SAM" id="Phobius"/>
    </source>
</evidence>
<dbReference type="InterPro" id="IPR001123">
    <property type="entry name" value="LeuE-type"/>
</dbReference>
<dbReference type="RefSeq" id="WP_038479844.1">
    <property type="nucleotide sequence ID" value="NZ_CP003923.1"/>
</dbReference>
<feature type="transmembrane region" description="Helical" evidence="6">
    <location>
        <begin position="38"/>
        <end position="58"/>
    </location>
</feature>
<name>A0A060LW64_9BACI</name>
<comment type="subcellular location">
    <subcellularLocation>
        <location evidence="1">Cell membrane</location>
        <topology evidence="1">Multi-pass membrane protein</topology>
    </subcellularLocation>
</comment>
<dbReference type="Pfam" id="PF01810">
    <property type="entry name" value="LysE"/>
    <property type="match status" value="1"/>
</dbReference>
<sequence length="210" mass="22967">MIFFGHVLLGISLAAPIGPVNAAQLEKGLKHGFLHSWLVGLGAMLADALYMLAVYIGLSQLLMYEGVKVFLWLFGCFVLLYTGIETIVETAKSKNQLTYTRKKPSLFQSFGTGFLISISNPLTILFWLGIYGSVLAKTLTLYESSQIWLLSSAIFIGITLWDLFIAVVSSTAKSFVSEKTKQIISILSAISLISFGLYFGYLGLTLLLGS</sequence>
<feature type="transmembrane region" description="Helical" evidence="6">
    <location>
        <begin position="147"/>
        <end position="171"/>
    </location>
</feature>
<gene>
    <name evidence="7" type="ORF">BleG1_1864</name>
</gene>
<keyword evidence="4 6" id="KW-1133">Transmembrane helix</keyword>
<dbReference type="AlphaFoldDB" id="A0A060LW64"/>
<feature type="transmembrane region" description="Helical" evidence="6">
    <location>
        <begin position="108"/>
        <end position="135"/>
    </location>
</feature>
<evidence type="ECO:0000256" key="3">
    <source>
        <dbReference type="ARBA" id="ARBA00022692"/>
    </source>
</evidence>